<evidence type="ECO:0000313" key="3">
    <source>
        <dbReference type="Proteomes" id="UP000272942"/>
    </source>
</evidence>
<gene>
    <name evidence="2" type="ORF">ECPE_LOCUS3280</name>
</gene>
<dbReference type="AlphaFoldDB" id="A0A183A8J5"/>
<protein>
    <submittedName>
        <fullName evidence="2 4">Uncharacterized protein</fullName>
    </submittedName>
</protein>
<dbReference type="OrthoDB" id="6142323at2759"/>
<feature type="region of interest" description="Disordered" evidence="1">
    <location>
        <begin position="59"/>
        <end position="95"/>
    </location>
</feature>
<accession>A0A183A8J5</accession>
<keyword evidence="3" id="KW-1185">Reference proteome</keyword>
<proteinExistence type="predicted"/>
<reference evidence="4" key="1">
    <citation type="submission" date="2016-06" db="UniProtKB">
        <authorList>
            <consortium name="WormBaseParasite"/>
        </authorList>
    </citation>
    <scope>IDENTIFICATION</scope>
</reference>
<dbReference type="Proteomes" id="UP000272942">
    <property type="component" value="Unassembled WGS sequence"/>
</dbReference>
<dbReference type="WBParaSite" id="ECPE_0000328301-mRNA-1">
    <property type="protein sequence ID" value="ECPE_0000328301-mRNA-1"/>
    <property type="gene ID" value="ECPE_0000328301"/>
</dbReference>
<evidence type="ECO:0000256" key="1">
    <source>
        <dbReference type="SAM" id="MobiDB-lite"/>
    </source>
</evidence>
<reference evidence="2 3" key="2">
    <citation type="submission" date="2018-11" db="EMBL/GenBank/DDBJ databases">
        <authorList>
            <consortium name="Pathogen Informatics"/>
        </authorList>
    </citation>
    <scope>NUCLEOTIDE SEQUENCE [LARGE SCALE GENOMIC DNA]</scope>
    <source>
        <strain evidence="2 3">Egypt</strain>
    </source>
</reference>
<feature type="compositionally biased region" description="Basic and acidic residues" evidence="1">
    <location>
        <begin position="65"/>
        <end position="77"/>
    </location>
</feature>
<evidence type="ECO:0000313" key="2">
    <source>
        <dbReference type="EMBL" id="VDP69003.1"/>
    </source>
</evidence>
<evidence type="ECO:0000313" key="4">
    <source>
        <dbReference type="WBParaSite" id="ECPE_0000328301-mRNA-1"/>
    </source>
</evidence>
<sequence>MKRGKTAEPDELPPTIFKIGGDNLVSSITTLLHNIWTQEHIPSSWVESLIVPIFRKGSRSRLRKPPRDKFDPNRHESASLGHTSTSDSCSPIDQSEYQGRDLIGASPRRACTPNLHTYIRIPHPDHEFRSDYRSPVLFTHPYHCWGLTKRRRYRSYV</sequence>
<dbReference type="EMBL" id="UZAN01040254">
    <property type="protein sequence ID" value="VDP69003.1"/>
    <property type="molecule type" value="Genomic_DNA"/>
</dbReference>
<name>A0A183A8J5_9TREM</name>
<organism evidence="4">
    <name type="scientific">Echinostoma caproni</name>
    <dbReference type="NCBI Taxonomy" id="27848"/>
    <lineage>
        <taxon>Eukaryota</taxon>
        <taxon>Metazoa</taxon>
        <taxon>Spiralia</taxon>
        <taxon>Lophotrochozoa</taxon>
        <taxon>Platyhelminthes</taxon>
        <taxon>Trematoda</taxon>
        <taxon>Digenea</taxon>
        <taxon>Plagiorchiida</taxon>
        <taxon>Echinostomata</taxon>
        <taxon>Echinostomatoidea</taxon>
        <taxon>Echinostomatidae</taxon>
        <taxon>Echinostoma</taxon>
    </lineage>
</organism>
<feature type="compositionally biased region" description="Polar residues" evidence="1">
    <location>
        <begin position="80"/>
        <end position="95"/>
    </location>
</feature>